<organism evidence="1">
    <name type="scientific">marine sediment metagenome</name>
    <dbReference type="NCBI Taxonomy" id="412755"/>
    <lineage>
        <taxon>unclassified sequences</taxon>
        <taxon>metagenomes</taxon>
        <taxon>ecological metagenomes</taxon>
    </lineage>
</organism>
<gene>
    <name evidence="1" type="ORF">S01H1_48108</name>
</gene>
<dbReference type="EMBL" id="BARS01030880">
    <property type="protein sequence ID" value="GAG26588.1"/>
    <property type="molecule type" value="Genomic_DNA"/>
</dbReference>
<reference evidence="1" key="1">
    <citation type="journal article" date="2014" name="Front. Microbiol.">
        <title>High frequency of phylogenetically diverse reductive dehalogenase-homologous genes in deep subseafloor sedimentary metagenomes.</title>
        <authorList>
            <person name="Kawai M."/>
            <person name="Futagami T."/>
            <person name="Toyoda A."/>
            <person name="Takaki Y."/>
            <person name="Nishi S."/>
            <person name="Hori S."/>
            <person name="Arai W."/>
            <person name="Tsubouchi T."/>
            <person name="Morono Y."/>
            <person name="Uchiyama I."/>
            <person name="Ito T."/>
            <person name="Fujiyama A."/>
            <person name="Inagaki F."/>
            <person name="Takami H."/>
        </authorList>
    </citation>
    <scope>NUCLEOTIDE SEQUENCE</scope>
    <source>
        <strain evidence="1">Expedition CK06-06</strain>
    </source>
</reference>
<accession>X0WPZ8</accession>
<comment type="caution">
    <text evidence="1">The sequence shown here is derived from an EMBL/GenBank/DDBJ whole genome shotgun (WGS) entry which is preliminary data.</text>
</comment>
<protein>
    <submittedName>
        <fullName evidence="1">Uncharacterized protein</fullName>
    </submittedName>
</protein>
<name>X0WPZ8_9ZZZZ</name>
<sequence length="60" mass="6680">MKDLDCCLSPVKLTSEMIDHENAGQVFMATLFVISSKNDFSFAEEFVKTIGTDIYAPENS</sequence>
<evidence type="ECO:0000313" key="1">
    <source>
        <dbReference type="EMBL" id="GAG26588.1"/>
    </source>
</evidence>
<proteinExistence type="predicted"/>
<dbReference type="AlphaFoldDB" id="X0WPZ8"/>